<keyword evidence="2" id="KW-1185">Reference proteome</keyword>
<reference evidence="1 2" key="1">
    <citation type="journal article" date="2016" name="Int. J. Syst. Evol. Microbiol.">
        <title>Ensifer glycinis sp. nov., an novel rhizobial species associated with Glycine spp.</title>
        <authorList>
            <person name="Yan H."/>
            <person name="Yan J."/>
            <person name="Sui X.H."/>
            <person name="Wang E.T."/>
            <person name="Chen W.X."/>
            <person name="Zhang X.X."/>
            <person name="Chen W.F."/>
        </authorList>
    </citation>
    <scope>NUCLEOTIDE SEQUENCE [LARGE SCALE GENOMIC DNA]</scope>
    <source>
        <strain evidence="1 2">CCBAU 23380</strain>
    </source>
</reference>
<evidence type="ECO:0000313" key="1">
    <source>
        <dbReference type="EMBL" id="OAP41395.1"/>
    </source>
</evidence>
<organism evidence="1 2">
    <name type="scientific">Sinorhizobium glycinis</name>
    <dbReference type="NCBI Taxonomy" id="1472378"/>
    <lineage>
        <taxon>Bacteria</taxon>
        <taxon>Pseudomonadati</taxon>
        <taxon>Pseudomonadota</taxon>
        <taxon>Alphaproteobacteria</taxon>
        <taxon>Hyphomicrobiales</taxon>
        <taxon>Rhizobiaceae</taxon>
        <taxon>Sinorhizobium/Ensifer group</taxon>
        <taxon>Sinorhizobium</taxon>
    </lineage>
</organism>
<proteinExistence type="predicted"/>
<comment type="caution">
    <text evidence="1">The sequence shown here is derived from an EMBL/GenBank/DDBJ whole genome shotgun (WGS) entry which is preliminary data.</text>
</comment>
<dbReference type="AlphaFoldDB" id="A0A178Y3T5"/>
<dbReference type="STRING" id="1472378.AU381_05875"/>
<dbReference type="EMBL" id="LPUX01000053">
    <property type="protein sequence ID" value="OAP41395.1"/>
    <property type="molecule type" value="Genomic_DNA"/>
</dbReference>
<dbReference type="Proteomes" id="UP000094025">
    <property type="component" value="Unassembled WGS sequence"/>
</dbReference>
<name>A0A178Y3T5_9HYPH</name>
<gene>
    <name evidence="1" type="ORF">AU381_05875</name>
</gene>
<sequence length="66" mass="7354">MVPKKSFHTIGLCTAKTRTLLPFVLGHRPSRAEFGDHMLLAVDVCRVAEVGQHLATSLGQSRWPRQ</sequence>
<evidence type="ECO:0000313" key="2">
    <source>
        <dbReference type="Proteomes" id="UP000094025"/>
    </source>
</evidence>
<protein>
    <submittedName>
        <fullName evidence="1">Uncharacterized protein</fullName>
    </submittedName>
</protein>
<accession>A0A178Y3T5</accession>